<dbReference type="AlphaFoldDB" id="A0A7I4YB21"/>
<name>A0A7I4YB21_HAECO</name>
<evidence type="ECO:0000313" key="2">
    <source>
        <dbReference type="WBParaSite" id="HCON_00068790-00001"/>
    </source>
</evidence>
<accession>A0A7I4YB21</accession>
<organism evidence="1 2">
    <name type="scientific">Haemonchus contortus</name>
    <name type="common">Barber pole worm</name>
    <dbReference type="NCBI Taxonomy" id="6289"/>
    <lineage>
        <taxon>Eukaryota</taxon>
        <taxon>Metazoa</taxon>
        <taxon>Ecdysozoa</taxon>
        <taxon>Nematoda</taxon>
        <taxon>Chromadorea</taxon>
        <taxon>Rhabditida</taxon>
        <taxon>Rhabditina</taxon>
        <taxon>Rhabditomorpha</taxon>
        <taxon>Strongyloidea</taxon>
        <taxon>Trichostrongylidae</taxon>
        <taxon>Haemonchus</taxon>
    </lineage>
</organism>
<reference evidence="2" key="1">
    <citation type="submission" date="2020-12" db="UniProtKB">
        <authorList>
            <consortium name="WormBaseParasite"/>
        </authorList>
    </citation>
    <scope>IDENTIFICATION</scope>
    <source>
        <strain evidence="2">MHco3</strain>
    </source>
</reference>
<dbReference type="PANTHER" id="PTHR33844:SF1">
    <property type="entry name" value="SULFOTRANSFERASE DOMAIN-CONTAINING PROTEIN"/>
    <property type="match status" value="1"/>
</dbReference>
<dbReference type="OMA" id="LHYNDLM"/>
<evidence type="ECO:0000313" key="1">
    <source>
        <dbReference type="Proteomes" id="UP000025227"/>
    </source>
</evidence>
<dbReference type="PANTHER" id="PTHR33844">
    <property type="entry name" value="SULFOTRANSFER_1 DOMAIN-CONTAINING PROTEIN"/>
    <property type="match status" value="1"/>
</dbReference>
<dbReference type="OrthoDB" id="5912733at2759"/>
<dbReference type="WBParaSite" id="HCON_00068790-00001">
    <property type="protein sequence ID" value="HCON_00068790-00001"/>
    <property type="gene ID" value="HCON_00068790"/>
</dbReference>
<proteinExistence type="predicted"/>
<dbReference type="Proteomes" id="UP000025227">
    <property type="component" value="Unplaced"/>
</dbReference>
<sequence>MQTTSEKGWVVFRLQLYAIYLVLQTIYRKLLEVVYLCTGSREIPDGKVRVSSIVWRYKVDPEEIAKRKDFVLAPGYLDSIEILNNPQWAIYTIEKDLVIFVLLPEPITTYTIDKNPFLFVPMFEKALAVAEVTRSEFLKFADKLATNPQPKTVLFTNTARCGSTLFGKMLNRPGISVCYAEHPALTVLSIALGEELLSESEVRTLLHATVTCLRAHLPVETLCVLKTQSFEARLVPLCKDIPNLKHIFMFRKKALISVEKAARRAEFLYLLLLELYKYSPYVSRCLGTLVAGEGKWVRILRPDDMRGQAAIMLASPLSYYEKNKEMYCHPIVWFHEVIHDTEKVLTSVFNEIGIPLSCVADAVECKKEDSQKGSFLSQQSLQHLEVPPISKDDRAMLDSYAVRMGVPLDVFETD</sequence>
<protein>
    <submittedName>
        <fullName evidence="2">Sulfotransfer_1 domain-containing protein</fullName>
    </submittedName>
</protein>
<keyword evidence="1" id="KW-1185">Reference proteome</keyword>